<protein>
    <recommendedName>
        <fullName evidence="2">DUF6532 domain-containing protein</fullName>
    </recommendedName>
</protein>
<evidence type="ECO:0000313" key="4">
    <source>
        <dbReference type="Proteomes" id="UP000054538"/>
    </source>
</evidence>
<dbReference type="Pfam" id="PF20149">
    <property type="entry name" value="DUF6532"/>
    <property type="match status" value="1"/>
</dbReference>
<dbReference type="OrthoDB" id="2691516at2759"/>
<accession>A0A0D0E5Q5</accession>
<gene>
    <name evidence="3" type="ORF">PAXRUDRAFT_12990</name>
</gene>
<dbReference type="AlphaFoldDB" id="A0A0D0E5Q5"/>
<feature type="compositionally biased region" description="Polar residues" evidence="1">
    <location>
        <begin position="7"/>
        <end position="26"/>
    </location>
</feature>
<organism evidence="3 4">
    <name type="scientific">Paxillus rubicundulus Ve08.2h10</name>
    <dbReference type="NCBI Taxonomy" id="930991"/>
    <lineage>
        <taxon>Eukaryota</taxon>
        <taxon>Fungi</taxon>
        <taxon>Dikarya</taxon>
        <taxon>Basidiomycota</taxon>
        <taxon>Agaricomycotina</taxon>
        <taxon>Agaricomycetes</taxon>
        <taxon>Agaricomycetidae</taxon>
        <taxon>Boletales</taxon>
        <taxon>Paxilineae</taxon>
        <taxon>Paxillaceae</taxon>
        <taxon>Paxillus</taxon>
    </lineage>
</organism>
<reference evidence="3 4" key="1">
    <citation type="submission" date="2014-04" db="EMBL/GenBank/DDBJ databases">
        <authorList>
            <consortium name="DOE Joint Genome Institute"/>
            <person name="Kuo A."/>
            <person name="Kohler A."/>
            <person name="Jargeat P."/>
            <person name="Nagy L.G."/>
            <person name="Floudas D."/>
            <person name="Copeland A."/>
            <person name="Barry K.W."/>
            <person name="Cichocki N."/>
            <person name="Veneault-Fourrey C."/>
            <person name="LaButti K."/>
            <person name="Lindquist E.A."/>
            <person name="Lipzen A."/>
            <person name="Lundell T."/>
            <person name="Morin E."/>
            <person name="Murat C."/>
            <person name="Sun H."/>
            <person name="Tunlid A."/>
            <person name="Henrissat B."/>
            <person name="Grigoriev I.V."/>
            <person name="Hibbett D.S."/>
            <person name="Martin F."/>
            <person name="Nordberg H.P."/>
            <person name="Cantor M.N."/>
            <person name="Hua S.X."/>
        </authorList>
    </citation>
    <scope>NUCLEOTIDE SEQUENCE [LARGE SCALE GENOMIC DNA]</scope>
    <source>
        <strain evidence="3 4">Ve08.2h10</strain>
    </source>
</reference>
<proteinExistence type="predicted"/>
<dbReference type="InterPro" id="IPR045341">
    <property type="entry name" value="DUF6532"/>
</dbReference>
<evidence type="ECO:0000256" key="1">
    <source>
        <dbReference type="SAM" id="MobiDB-lite"/>
    </source>
</evidence>
<evidence type="ECO:0000259" key="2">
    <source>
        <dbReference type="Pfam" id="PF20149"/>
    </source>
</evidence>
<name>A0A0D0E5Q5_9AGAM</name>
<evidence type="ECO:0000313" key="3">
    <source>
        <dbReference type="EMBL" id="KIK92850.1"/>
    </source>
</evidence>
<feature type="domain" description="DUF6532" evidence="2">
    <location>
        <begin position="156"/>
        <end position="247"/>
    </location>
</feature>
<sequence>MDEPGVSTPSFQYSPPASDTNPSGPSHSPPFEHPDFPVNFGYVPRGLTRGVPWIQTARVLSRALSYDVVWKCTVPTEWQLHPGENISGEPFRVLQPQGVIRQAGEAPQGVERDSSCIRLPPPPQLLLAPSAVVAVQQLEALGTSGSVGVAPMELSNMEMKNLKDCALNIRNYFKDAARTLVTHLYGLTIPLNIQGGEVHHRQEHMAELLSDFSYLDGIKMNAASGHRKTVPFGHPAIAQLAIHMLWNEK</sequence>
<feature type="region of interest" description="Disordered" evidence="1">
    <location>
        <begin position="1"/>
        <end position="33"/>
    </location>
</feature>
<dbReference type="HOGENOM" id="CLU_1116051_0_0_1"/>
<keyword evidence="4" id="KW-1185">Reference proteome</keyword>
<dbReference type="EMBL" id="KN825237">
    <property type="protein sequence ID" value="KIK92850.1"/>
    <property type="molecule type" value="Genomic_DNA"/>
</dbReference>
<dbReference type="InParanoid" id="A0A0D0E5Q5"/>
<reference evidence="4" key="2">
    <citation type="submission" date="2015-01" db="EMBL/GenBank/DDBJ databases">
        <title>Evolutionary Origins and Diversification of the Mycorrhizal Mutualists.</title>
        <authorList>
            <consortium name="DOE Joint Genome Institute"/>
            <consortium name="Mycorrhizal Genomics Consortium"/>
            <person name="Kohler A."/>
            <person name="Kuo A."/>
            <person name="Nagy L.G."/>
            <person name="Floudas D."/>
            <person name="Copeland A."/>
            <person name="Barry K.W."/>
            <person name="Cichocki N."/>
            <person name="Veneault-Fourrey C."/>
            <person name="LaButti K."/>
            <person name="Lindquist E.A."/>
            <person name="Lipzen A."/>
            <person name="Lundell T."/>
            <person name="Morin E."/>
            <person name="Murat C."/>
            <person name="Riley R."/>
            <person name="Ohm R."/>
            <person name="Sun H."/>
            <person name="Tunlid A."/>
            <person name="Henrissat B."/>
            <person name="Grigoriev I.V."/>
            <person name="Hibbett D.S."/>
            <person name="Martin F."/>
        </authorList>
    </citation>
    <scope>NUCLEOTIDE SEQUENCE [LARGE SCALE GENOMIC DNA]</scope>
    <source>
        <strain evidence="4">Ve08.2h10</strain>
    </source>
</reference>
<dbReference type="Proteomes" id="UP000054538">
    <property type="component" value="Unassembled WGS sequence"/>
</dbReference>